<evidence type="ECO:0000313" key="4">
    <source>
        <dbReference type="Proteomes" id="UP000033740"/>
    </source>
</evidence>
<keyword evidence="4" id="KW-1185">Reference proteome</keyword>
<gene>
    <name evidence="3" type="ORF">RS86_00834</name>
</gene>
<sequence>MKPIHPRAGDDKLGGTEGNGRMDMTEPQVWTLIGVFAAIMLGGMTLMTTLLTKAIGGRLAALEGTFDGKFEAMDGRITGLRNEMNARFDAMDVKVSALDKGVAALAERFWRS</sequence>
<protein>
    <submittedName>
        <fullName evidence="3">Uncharacterized protein</fullName>
    </submittedName>
</protein>
<dbReference type="PATRIC" id="fig|582680.6.peg.858"/>
<reference evidence="3 4" key="1">
    <citation type="submission" date="2015-02" db="EMBL/GenBank/DDBJ databases">
        <title>Draft genome sequences of ten Microbacterium spp. with emphasis on heavy metal contaminated environments.</title>
        <authorList>
            <person name="Corretto E."/>
        </authorList>
    </citation>
    <scope>NUCLEOTIDE SEQUENCE [LARGE SCALE GENOMIC DNA]</scope>
    <source>
        <strain evidence="3 4">ARN176</strain>
    </source>
</reference>
<comment type="caution">
    <text evidence="3">The sequence shown here is derived from an EMBL/GenBank/DDBJ whole genome shotgun (WGS) entry which is preliminary data.</text>
</comment>
<evidence type="ECO:0000256" key="2">
    <source>
        <dbReference type="SAM" id="Phobius"/>
    </source>
</evidence>
<evidence type="ECO:0000313" key="3">
    <source>
        <dbReference type="EMBL" id="KJL34579.1"/>
    </source>
</evidence>
<proteinExistence type="predicted"/>
<organism evidence="3 4">
    <name type="scientific">Microbacterium azadirachtae</name>
    <dbReference type="NCBI Taxonomy" id="582680"/>
    <lineage>
        <taxon>Bacteria</taxon>
        <taxon>Bacillati</taxon>
        <taxon>Actinomycetota</taxon>
        <taxon>Actinomycetes</taxon>
        <taxon>Micrococcales</taxon>
        <taxon>Microbacteriaceae</taxon>
        <taxon>Microbacterium</taxon>
    </lineage>
</organism>
<accession>A0A0F0LPG4</accession>
<dbReference type="Proteomes" id="UP000033740">
    <property type="component" value="Unassembled WGS sequence"/>
</dbReference>
<feature type="transmembrane region" description="Helical" evidence="2">
    <location>
        <begin position="29"/>
        <end position="51"/>
    </location>
</feature>
<dbReference type="AlphaFoldDB" id="A0A0F0LPG4"/>
<dbReference type="STRING" id="582680.RS86_00834"/>
<name>A0A0F0LPG4_9MICO</name>
<keyword evidence="2" id="KW-0812">Transmembrane</keyword>
<keyword evidence="2" id="KW-1133">Transmembrane helix</keyword>
<dbReference type="EMBL" id="JYIX01000027">
    <property type="protein sequence ID" value="KJL34579.1"/>
    <property type="molecule type" value="Genomic_DNA"/>
</dbReference>
<keyword evidence="2" id="KW-0472">Membrane</keyword>
<feature type="region of interest" description="Disordered" evidence="1">
    <location>
        <begin position="1"/>
        <end position="22"/>
    </location>
</feature>
<evidence type="ECO:0000256" key="1">
    <source>
        <dbReference type="SAM" id="MobiDB-lite"/>
    </source>
</evidence>